<dbReference type="EMBL" id="QORO01000005">
    <property type="protein sequence ID" value="RCK56948.1"/>
    <property type="molecule type" value="Genomic_DNA"/>
</dbReference>
<sequence>MTIEPAENALLTRVSLGRLDAEQDENLLQYFLDTGSVDEVRAGKFLVVGRKGSGKTAIFRHLAATLPGEVVQMDLDRYVFQAHRKLIDGGVTPASAYTESWRAAIVIAMFAALSPKLRWLRRRRGIKILRKIGAGPNAGPFGAILEWLARVRNIKLPSVTGVFDLGQIQIESPSEALIEATTTRLVDELLELIAPQITAMQATTLIDRLDDAWDGEPDSLRLIAGAVRAARDLALKFREKGRALPPVVVFLRSDLWDKCTFNDKNKIPPDTVELNWDDDELASIFARRVEASTDLPADQAWETLFTADRMRQSVTAKSYVLKRTLGRPRDVIAYTQHAVDVARDNSHDVIAKDDVYEAERRYSRHVIRELQDEIAEHVHDFNNVLNAMKALRKRTFSRDKWLEVSKNSGIHADEAGNILQMLFEAGVIGLLRSGGSGGGRTTIYHYQERLLQLNAADTQLQVHPALTRELNLTEKYSKRRSTLTDGAEDDQPEAGMET</sequence>
<proteinExistence type="predicted"/>
<dbReference type="SUPFAM" id="SSF52540">
    <property type="entry name" value="P-loop containing nucleoside triphosphate hydrolases"/>
    <property type="match status" value="1"/>
</dbReference>
<reference evidence="2 3" key="1">
    <citation type="submission" date="2018-07" db="EMBL/GenBank/DDBJ databases">
        <title>Microbacterium endoborsara sp. nov., a novel actinobacterium isolated from Borszczowia aralocaspica.</title>
        <authorList>
            <person name="An D."/>
        </authorList>
    </citation>
    <scope>NUCLEOTIDE SEQUENCE [LARGE SCALE GENOMIC DNA]</scope>
    <source>
        <strain evidence="2 3">C1.15228</strain>
    </source>
</reference>
<evidence type="ECO:0000313" key="3">
    <source>
        <dbReference type="Proteomes" id="UP000253508"/>
    </source>
</evidence>
<evidence type="ECO:0000256" key="1">
    <source>
        <dbReference type="SAM" id="MobiDB-lite"/>
    </source>
</evidence>
<accession>A0A367XTL8</accession>
<dbReference type="InterPro" id="IPR059206">
    <property type="entry name" value="Sll1717-like"/>
</dbReference>
<organism evidence="2 3">
    <name type="scientific">Microbacterium sorbitolivorans</name>
    <dbReference type="NCBI Taxonomy" id="1867410"/>
    <lineage>
        <taxon>Bacteria</taxon>
        <taxon>Bacillati</taxon>
        <taxon>Actinomycetota</taxon>
        <taxon>Actinomycetes</taxon>
        <taxon>Micrococcales</taxon>
        <taxon>Microbacteriaceae</taxon>
        <taxon>Microbacterium</taxon>
    </lineage>
</organism>
<evidence type="ECO:0000313" key="2">
    <source>
        <dbReference type="EMBL" id="RCK56948.1"/>
    </source>
</evidence>
<protein>
    <submittedName>
        <fullName evidence="2">Uncharacterized protein</fullName>
    </submittedName>
</protein>
<comment type="caution">
    <text evidence="2">The sequence shown here is derived from an EMBL/GenBank/DDBJ whole genome shotgun (WGS) entry which is preliminary data.</text>
</comment>
<name>A0A367XTL8_9MICO</name>
<keyword evidence="3" id="KW-1185">Reference proteome</keyword>
<dbReference type="Proteomes" id="UP000253508">
    <property type="component" value="Unassembled WGS sequence"/>
</dbReference>
<gene>
    <name evidence="2" type="ORF">DTO57_11470</name>
</gene>
<dbReference type="InterPro" id="IPR027417">
    <property type="entry name" value="P-loop_NTPase"/>
</dbReference>
<dbReference type="NCBIfam" id="NF047389">
    <property type="entry name" value="ATPase_Sll1717"/>
    <property type="match status" value="1"/>
</dbReference>
<dbReference type="AlphaFoldDB" id="A0A367XTL8"/>
<feature type="region of interest" description="Disordered" evidence="1">
    <location>
        <begin position="477"/>
        <end position="498"/>
    </location>
</feature>
<dbReference type="OrthoDB" id="9179688at2"/>
<dbReference type="RefSeq" id="WP_114118390.1">
    <property type="nucleotide sequence ID" value="NZ_BMHU01000005.1"/>
</dbReference>